<keyword evidence="1" id="KW-0732">Signal</keyword>
<dbReference type="EMBL" id="CP108057">
    <property type="protein sequence ID" value="WUO44372.1"/>
    <property type="molecule type" value="Genomic_DNA"/>
</dbReference>
<dbReference type="Proteomes" id="UP001432075">
    <property type="component" value="Chromosome"/>
</dbReference>
<feature type="signal peptide" evidence="1">
    <location>
        <begin position="1"/>
        <end position="22"/>
    </location>
</feature>
<proteinExistence type="predicted"/>
<reference evidence="2" key="1">
    <citation type="submission" date="2022-10" db="EMBL/GenBank/DDBJ databases">
        <title>The complete genomes of actinobacterial strains from the NBC collection.</title>
        <authorList>
            <person name="Joergensen T.S."/>
            <person name="Alvarez Arevalo M."/>
            <person name="Sterndorff E.B."/>
            <person name="Faurdal D."/>
            <person name="Vuksanovic O."/>
            <person name="Mourched A.-S."/>
            <person name="Charusanti P."/>
            <person name="Shaw S."/>
            <person name="Blin K."/>
            <person name="Weber T."/>
        </authorList>
    </citation>
    <scope>NUCLEOTIDE SEQUENCE</scope>
    <source>
        <strain evidence="2">NBC_00283</strain>
    </source>
</reference>
<feature type="chain" id="PRO_5045624220" evidence="1">
    <location>
        <begin position="23"/>
        <end position="124"/>
    </location>
</feature>
<organism evidence="2 3">
    <name type="scientific">Streptomyces goshikiensis</name>
    <dbReference type="NCBI Taxonomy" id="1942"/>
    <lineage>
        <taxon>Bacteria</taxon>
        <taxon>Bacillati</taxon>
        <taxon>Actinomycetota</taxon>
        <taxon>Actinomycetes</taxon>
        <taxon>Kitasatosporales</taxon>
        <taxon>Streptomycetaceae</taxon>
        <taxon>Streptomyces</taxon>
    </lineage>
</organism>
<evidence type="ECO:0000313" key="2">
    <source>
        <dbReference type="EMBL" id="WUO44372.1"/>
    </source>
</evidence>
<protein>
    <submittedName>
        <fullName evidence="2">Uncharacterized protein</fullName>
    </submittedName>
</protein>
<accession>A0ABZ1RE21</accession>
<gene>
    <name evidence="2" type="ORF">OHU17_00240</name>
</gene>
<evidence type="ECO:0000256" key="1">
    <source>
        <dbReference type="SAM" id="SignalP"/>
    </source>
</evidence>
<dbReference type="RefSeq" id="WP_328774827.1">
    <property type="nucleotide sequence ID" value="NZ_CP108057.1"/>
</dbReference>
<sequence length="124" mass="13242">MRKMIYAVTVAAVVFAAAPAHANAKAEDGQVGLSVYGDGLRVDEVGAHMEGHGTGVRARLITYTSKGYRSELTGWKDATPVSAALTKLSTVGWKWKGGKKFAHGTRLCVEFNVVQGEPCAVIHR</sequence>
<name>A0ABZ1RE21_9ACTN</name>
<evidence type="ECO:0000313" key="3">
    <source>
        <dbReference type="Proteomes" id="UP001432075"/>
    </source>
</evidence>
<keyword evidence="3" id="KW-1185">Reference proteome</keyword>